<dbReference type="PANTHER" id="PTHR11560">
    <property type="entry name" value="39S RIBOSOMAL PROTEIN L10, MITOCHONDRIAL"/>
    <property type="match status" value="1"/>
</dbReference>
<proteinExistence type="inferred from homology"/>
<keyword evidence="3 9" id="KW-0699">rRNA-binding</keyword>
<dbReference type="GO" id="GO:0005840">
    <property type="term" value="C:ribosome"/>
    <property type="evidence" value="ECO:0007669"/>
    <property type="project" value="UniProtKB-KW"/>
</dbReference>
<comment type="function">
    <text evidence="7">Protein L10 is also a translational repressor protein. It controls the translation of the rplJL-rpoBC operon by binding to its mRNA.</text>
</comment>
<comment type="function">
    <text evidence="1 9">Forms part of the ribosomal stalk, playing a central role in the interaction of the ribosome with GTP-bound translation factors.</text>
</comment>
<dbReference type="EMBL" id="AP014521">
    <property type="protein sequence ID" value="BAP58605.1"/>
    <property type="molecule type" value="Genomic_DNA"/>
</dbReference>
<dbReference type="AlphaFoldDB" id="A0A090ARY9"/>
<dbReference type="InterPro" id="IPR022973">
    <property type="entry name" value="Ribosomal_uL10_bac"/>
</dbReference>
<dbReference type="SUPFAM" id="SSF160369">
    <property type="entry name" value="Ribosomal protein L10-like"/>
    <property type="match status" value="1"/>
</dbReference>
<keyword evidence="4 9" id="KW-0694">RNA-binding</keyword>
<keyword evidence="6 9" id="KW-0687">Ribonucleoprotein</keyword>
<evidence type="ECO:0000256" key="2">
    <source>
        <dbReference type="ARBA" id="ARBA00008889"/>
    </source>
</evidence>
<dbReference type="Pfam" id="PF00466">
    <property type="entry name" value="Ribosomal_L10"/>
    <property type="match status" value="1"/>
</dbReference>
<keyword evidence="5 9" id="KW-0689">Ribosomal protein</keyword>
<evidence type="ECO:0000313" key="11">
    <source>
        <dbReference type="Proteomes" id="UP000031627"/>
    </source>
</evidence>
<organism evidence="10 11">
    <name type="scientific">Candidatus Tachikawaea gelatinosa</name>
    <dbReference type="NCBI Taxonomy" id="1410383"/>
    <lineage>
        <taxon>Bacteria</taxon>
        <taxon>Pseudomonadati</taxon>
        <taxon>Pseudomonadota</taxon>
        <taxon>Gammaproteobacteria</taxon>
        <taxon>Enterobacterales</taxon>
        <taxon>Enterobacteriaceae</taxon>
        <taxon>Candidatus Tachikawaea</taxon>
    </lineage>
</organism>
<dbReference type="HAMAP" id="MF_00362">
    <property type="entry name" value="Ribosomal_uL10"/>
    <property type="match status" value="1"/>
</dbReference>
<dbReference type="RefSeq" id="WP_041063027.1">
    <property type="nucleotide sequence ID" value="NZ_AP014521.1"/>
</dbReference>
<evidence type="ECO:0000256" key="5">
    <source>
        <dbReference type="ARBA" id="ARBA00022980"/>
    </source>
</evidence>
<evidence type="ECO:0000256" key="8">
    <source>
        <dbReference type="ARBA" id="ARBA00035202"/>
    </source>
</evidence>
<dbReference type="Proteomes" id="UP000031627">
    <property type="component" value="Chromosome"/>
</dbReference>
<keyword evidence="11" id="KW-1185">Reference proteome</keyword>
<dbReference type="FunFam" id="3.30.70.1730:FF:000001">
    <property type="entry name" value="50S ribosomal protein L10"/>
    <property type="match status" value="1"/>
</dbReference>
<dbReference type="InterPro" id="IPR001790">
    <property type="entry name" value="Ribosomal_uL10"/>
</dbReference>
<name>A0A090ARY9_9ENTR</name>
<comment type="subunit">
    <text evidence="9">Part of the ribosomal stalk of the 50S ribosomal subunit. The N-terminus interacts with L11 and the large rRNA to form the base of the stalk. The C-terminus forms an elongated spine to which L12 dimers bind in a sequential fashion forming a multimeric L10(L12)X complex.</text>
</comment>
<accession>A0A090ARY9</accession>
<dbReference type="OrthoDB" id="9808307at2"/>
<evidence type="ECO:0000256" key="7">
    <source>
        <dbReference type="ARBA" id="ARBA00024685"/>
    </source>
</evidence>
<dbReference type="GO" id="GO:1990904">
    <property type="term" value="C:ribonucleoprotein complex"/>
    <property type="evidence" value="ECO:0007669"/>
    <property type="project" value="UniProtKB-KW"/>
</dbReference>
<evidence type="ECO:0000256" key="4">
    <source>
        <dbReference type="ARBA" id="ARBA00022884"/>
    </source>
</evidence>
<dbReference type="GO" id="GO:0070180">
    <property type="term" value="F:large ribosomal subunit rRNA binding"/>
    <property type="evidence" value="ECO:0007669"/>
    <property type="project" value="UniProtKB-UniRule"/>
</dbReference>
<evidence type="ECO:0000256" key="3">
    <source>
        <dbReference type="ARBA" id="ARBA00022730"/>
    </source>
</evidence>
<dbReference type="CDD" id="cd05797">
    <property type="entry name" value="Ribosomal_L10"/>
    <property type="match status" value="1"/>
</dbReference>
<protein>
    <recommendedName>
        <fullName evidence="8 9">Large ribosomal subunit protein uL10</fullName>
    </recommendedName>
</protein>
<dbReference type="GO" id="GO:0006412">
    <property type="term" value="P:translation"/>
    <property type="evidence" value="ECO:0007669"/>
    <property type="project" value="UniProtKB-UniRule"/>
</dbReference>
<evidence type="ECO:0000256" key="1">
    <source>
        <dbReference type="ARBA" id="ARBA00002633"/>
    </source>
</evidence>
<evidence type="ECO:0000256" key="6">
    <source>
        <dbReference type="ARBA" id="ARBA00023274"/>
    </source>
</evidence>
<dbReference type="HOGENOM" id="CLU_092227_0_2_6"/>
<gene>
    <name evidence="9 10" type="primary">rplJ</name>
    <name evidence="10" type="ORF">TGUWTKB_3730</name>
</gene>
<dbReference type="STRING" id="1410383.TGUWTKB_3730"/>
<dbReference type="Gene3D" id="6.10.250.2350">
    <property type="match status" value="1"/>
</dbReference>
<evidence type="ECO:0000313" key="10">
    <source>
        <dbReference type="EMBL" id="BAP58605.1"/>
    </source>
</evidence>
<dbReference type="InterPro" id="IPR043141">
    <property type="entry name" value="Ribosomal_uL10-like_sf"/>
</dbReference>
<reference evidence="11" key="1">
    <citation type="submission" date="2013-11" db="EMBL/GenBank/DDBJ databases">
        <title>Symbiont-containing voluminous jelly as an extraordinary maternal gift for overwintering insect nymphs.</title>
        <authorList>
            <person name="Kaiwa N."/>
            <person name="Hosokawa T."/>
            <person name="Nikoh N."/>
            <person name="Meng X.Y."/>
            <person name="Tanahashi M."/>
            <person name="Moriyama M."/>
            <person name="Maeda T."/>
            <person name="Yamaguchi K."/>
            <person name="Shigenobu S."/>
            <person name="Ito M."/>
            <person name="Fukatsu T."/>
        </authorList>
    </citation>
    <scope>NUCLEOTIDE SEQUENCE [LARGE SCALE GENOMIC DNA]</scope>
    <source>
        <strain evidence="11">UwTKB</strain>
    </source>
</reference>
<sequence length="163" mass="18549">MALNLHDKQKIVVEVSKVAKKALSAIIADLRNINVEKINELRKISRKSNVYIRVVRNTLLNRIIIGTQFESLKSKLFGPTIIAYSMEHPGSAARIFKEFAKNNTQFQIKAACFEGKLITAENIDELAMLPTYEEVLIKFLFIIQEISIGKFVRTLSAIRDIKK</sequence>
<comment type="similarity">
    <text evidence="2 9">Belongs to the universal ribosomal protein uL10 family.</text>
</comment>
<reference evidence="10 11" key="2">
    <citation type="journal article" date="2014" name="Curr. Biol.">
        <title>Symbiont-Supplemented Maternal Investment Underpinning Host's Ecological Adaptation.</title>
        <authorList>
            <person name="Kaiwa N."/>
            <person name="Hosokawa T."/>
            <person name="Nikoh N."/>
            <person name="Tanahashi M."/>
            <person name="Moriyama M."/>
            <person name="Meng X.Y."/>
            <person name="Maeda T."/>
            <person name="Yamaguchi K."/>
            <person name="Shigenobu S."/>
            <person name="Ito M."/>
            <person name="Fukatsu T."/>
        </authorList>
    </citation>
    <scope>NUCLEOTIDE SEQUENCE [LARGE SCALE GENOMIC DNA]</scope>
    <source>
        <strain evidence="10 11">UwTKB</strain>
    </source>
</reference>
<evidence type="ECO:0000256" key="9">
    <source>
        <dbReference type="HAMAP-Rule" id="MF_00362"/>
    </source>
</evidence>
<dbReference type="NCBIfam" id="NF000955">
    <property type="entry name" value="PRK00099.1-1"/>
    <property type="match status" value="1"/>
</dbReference>
<dbReference type="KEGG" id="sbw:TGUWTKB_3730"/>
<dbReference type="InterPro" id="IPR047865">
    <property type="entry name" value="Ribosomal_uL10_bac_type"/>
</dbReference>
<dbReference type="Gene3D" id="3.30.70.1730">
    <property type="match status" value="1"/>
</dbReference>